<accession>A0A7T1WRR3</accession>
<evidence type="ECO:0000256" key="1">
    <source>
        <dbReference type="ARBA" id="ARBA00004651"/>
    </source>
</evidence>
<keyword evidence="7 9" id="KW-0472">Membrane</keyword>
<dbReference type="RefSeq" id="WP_197350606.1">
    <property type="nucleotide sequence ID" value="NZ_CP048882.1"/>
</dbReference>
<evidence type="ECO:0000313" key="11">
    <source>
        <dbReference type="Proteomes" id="UP000595046"/>
    </source>
</evidence>
<feature type="transmembrane region" description="Helical" evidence="9">
    <location>
        <begin position="92"/>
        <end position="125"/>
    </location>
</feature>
<protein>
    <submittedName>
        <fullName evidence="10">AI-2E family transporter</fullName>
    </submittedName>
</protein>
<dbReference type="GO" id="GO:0005886">
    <property type="term" value="C:plasma membrane"/>
    <property type="evidence" value="ECO:0007669"/>
    <property type="project" value="UniProtKB-SubCell"/>
</dbReference>
<dbReference type="InterPro" id="IPR002549">
    <property type="entry name" value="AI-2E-like"/>
</dbReference>
<feature type="region of interest" description="Disordered" evidence="8">
    <location>
        <begin position="438"/>
        <end position="501"/>
    </location>
</feature>
<proteinExistence type="inferred from homology"/>
<evidence type="ECO:0000256" key="3">
    <source>
        <dbReference type="ARBA" id="ARBA00022448"/>
    </source>
</evidence>
<evidence type="ECO:0000313" key="10">
    <source>
        <dbReference type="EMBL" id="QPP06789.1"/>
    </source>
</evidence>
<name>A0A7T1WRR3_9ACTN</name>
<feature type="transmembrane region" description="Helical" evidence="9">
    <location>
        <begin position="336"/>
        <end position="360"/>
    </location>
</feature>
<feature type="transmembrane region" description="Helical" evidence="9">
    <location>
        <begin position="380"/>
        <end position="407"/>
    </location>
</feature>
<gene>
    <name evidence="10" type="ORF">G4Z16_10740</name>
</gene>
<dbReference type="Pfam" id="PF01594">
    <property type="entry name" value="AI-2E_transport"/>
    <property type="match status" value="1"/>
</dbReference>
<keyword evidence="5 9" id="KW-0812">Transmembrane</keyword>
<organism evidence="10 11">
    <name type="scientific">Streptomyces bathyalis</name>
    <dbReference type="NCBI Taxonomy" id="2710756"/>
    <lineage>
        <taxon>Bacteria</taxon>
        <taxon>Bacillati</taxon>
        <taxon>Actinomycetota</taxon>
        <taxon>Actinomycetes</taxon>
        <taxon>Kitasatosporales</taxon>
        <taxon>Streptomycetaceae</taxon>
        <taxon>Streptomyces</taxon>
    </lineage>
</organism>
<feature type="transmembrane region" description="Helical" evidence="9">
    <location>
        <begin position="227"/>
        <end position="247"/>
    </location>
</feature>
<feature type="transmembrane region" description="Helical" evidence="9">
    <location>
        <begin position="282"/>
        <end position="304"/>
    </location>
</feature>
<keyword evidence="11" id="KW-1185">Reference proteome</keyword>
<feature type="transmembrane region" description="Helical" evidence="9">
    <location>
        <begin position="310"/>
        <end position="329"/>
    </location>
</feature>
<evidence type="ECO:0000256" key="4">
    <source>
        <dbReference type="ARBA" id="ARBA00022475"/>
    </source>
</evidence>
<dbReference type="PANTHER" id="PTHR21716:SF53">
    <property type="entry name" value="PERMEASE PERM-RELATED"/>
    <property type="match status" value="1"/>
</dbReference>
<feature type="transmembrane region" description="Helical" evidence="9">
    <location>
        <begin position="137"/>
        <end position="162"/>
    </location>
</feature>
<evidence type="ECO:0000256" key="2">
    <source>
        <dbReference type="ARBA" id="ARBA00009773"/>
    </source>
</evidence>
<dbReference type="Proteomes" id="UP000595046">
    <property type="component" value="Chromosome"/>
</dbReference>
<evidence type="ECO:0000256" key="9">
    <source>
        <dbReference type="SAM" id="Phobius"/>
    </source>
</evidence>
<keyword evidence="6 9" id="KW-1133">Transmembrane helix</keyword>
<evidence type="ECO:0000256" key="6">
    <source>
        <dbReference type="ARBA" id="ARBA00022989"/>
    </source>
</evidence>
<comment type="subcellular location">
    <subcellularLocation>
        <location evidence="1">Cell membrane</location>
        <topology evidence="1">Multi-pass membrane protein</topology>
    </subcellularLocation>
</comment>
<dbReference type="PANTHER" id="PTHR21716">
    <property type="entry name" value="TRANSMEMBRANE PROTEIN"/>
    <property type="match status" value="1"/>
</dbReference>
<feature type="compositionally biased region" description="Low complexity" evidence="8">
    <location>
        <begin position="42"/>
        <end position="52"/>
    </location>
</feature>
<dbReference type="GO" id="GO:0055085">
    <property type="term" value="P:transmembrane transport"/>
    <property type="evidence" value="ECO:0007669"/>
    <property type="project" value="TreeGrafter"/>
</dbReference>
<sequence>MTSRVDRLRDSVARMAARVAKRREEQLAKEQAITRPGGGSGSQPDAPSASAPAGPPATPAERPTGTGGGRPAPAAAVPWGVRVAAEAGWRLLILAGVVWVLIQVISSISLLVLSFSAGLLVTALLQPTVARLKRHRVARGFATAITFITGFVVMGLVGWFVVWQVTENLPTLTERVQDAIEEGKRWAIQGPFHVSENQVNDVAKNLSQWLGDNSQEVTSAGLEGVTVLLEFLSGAVLTMFITLFLLYDGPRIWDWFLKLVPRGAREGVAGAGPRAWVTLTGYVRGTVIVAMIDAIFIGVGIYILEVPLAVPLAVLIFIFAFVPIVGAVVSGALAVLVALVTNGPLTGLLVLGVVLLVQQIESHILQPFILGRLVRVHPLAVVLAVTGGSLIAGIPGAVVAVPLVAVLNTVTSYLRAYSEGQAMGVPLPAGPAIAGGAGPGDAAAAGAGTGKPGKGHGGRTGRGTGVSTEPGAPPTESADGPPPPEDGPGTGEPKGPDGPRK</sequence>
<reference evidence="11" key="1">
    <citation type="submission" date="2020-02" db="EMBL/GenBank/DDBJ databases">
        <title>Streptomyces sp. ASO4wet.</title>
        <authorList>
            <person name="Risdian C."/>
            <person name="Landwehr W."/>
            <person name="Schupp P."/>
            <person name="Wink J."/>
        </authorList>
    </citation>
    <scope>NUCLEOTIDE SEQUENCE [LARGE SCALE GENOMIC DNA]</scope>
    <source>
        <strain evidence="11">ASO4wet</strain>
    </source>
</reference>
<dbReference type="AlphaFoldDB" id="A0A7T1WRR3"/>
<evidence type="ECO:0000256" key="8">
    <source>
        <dbReference type="SAM" id="MobiDB-lite"/>
    </source>
</evidence>
<dbReference type="KEGG" id="sbat:G4Z16_10740"/>
<keyword evidence="4" id="KW-1003">Cell membrane</keyword>
<keyword evidence="3" id="KW-0813">Transport</keyword>
<feature type="region of interest" description="Disordered" evidence="8">
    <location>
        <begin position="19"/>
        <end position="72"/>
    </location>
</feature>
<dbReference type="EMBL" id="CP048882">
    <property type="protein sequence ID" value="QPP06789.1"/>
    <property type="molecule type" value="Genomic_DNA"/>
</dbReference>
<evidence type="ECO:0000256" key="7">
    <source>
        <dbReference type="ARBA" id="ARBA00023136"/>
    </source>
</evidence>
<evidence type="ECO:0000256" key="5">
    <source>
        <dbReference type="ARBA" id="ARBA00022692"/>
    </source>
</evidence>
<comment type="similarity">
    <text evidence="2">Belongs to the autoinducer-2 exporter (AI-2E) (TC 2.A.86) family.</text>
</comment>